<dbReference type="Gene3D" id="3.40.50.720">
    <property type="entry name" value="NAD(P)-binding Rossmann-like Domain"/>
    <property type="match status" value="1"/>
</dbReference>
<keyword evidence="2" id="KW-0813">Transport</keyword>
<evidence type="ECO:0000259" key="13">
    <source>
        <dbReference type="PROSITE" id="PS51201"/>
    </source>
</evidence>
<dbReference type="Pfam" id="PF07885">
    <property type="entry name" value="Ion_trans_2"/>
    <property type="match status" value="1"/>
</dbReference>
<name>A0ABW3PX67_9BACL</name>
<evidence type="ECO:0000256" key="2">
    <source>
        <dbReference type="ARBA" id="ARBA00022448"/>
    </source>
</evidence>
<dbReference type="PANTHER" id="PTHR10027:SF10">
    <property type="entry name" value="SLOWPOKE 2, ISOFORM D"/>
    <property type="match status" value="1"/>
</dbReference>
<evidence type="ECO:0000256" key="10">
    <source>
        <dbReference type="ARBA" id="ARBA00023303"/>
    </source>
</evidence>
<dbReference type="PROSITE" id="PS51201">
    <property type="entry name" value="RCK_N"/>
    <property type="match status" value="1"/>
</dbReference>
<accession>A0ABW3PX67</accession>
<proteinExistence type="predicted"/>
<dbReference type="InterPro" id="IPR013099">
    <property type="entry name" value="K_chnl_dom"/>
</dbReference>
<keyword evidence="15" id="KW-1185">Reference proteome</keyword>
<dbReference type="Proteomes" id="UP001597169">
    <property type="component" value="Unassembled WGS sequence"/>
</dbReference>
<evidence type="ECO:0000256" key="3">
    <source>
        <dbReference type="ARBA" id="ARBA00022538"/>
    </source>
</evidence>
<keyword evidence="9 12" id="KW-0472">Membrane</keyword>
<dbReference type="EMBL" id="JBHTKX010000001">
    <property type="protein sequence ID" value="MFD1129717.1"/>
    <property type="molecule type" value="Genomic_DNA"/>
</dbReference>
<evidence type="ECO:0000313" key="15">
    <source>
        <dbReference type="Proteomes" id="UP001597169"/>
    </source>
</evidence>
<dbReference type="SUPFAM" id="SSF81324">
    <property type="entry name" value="Voltage-gated potassium channels"/>
    <property type="match status" value="1"/>
</dbReference>
<gene>
    <name evidence="14" type="ORF">ACFQ3J_16210</name>
</gene>
<dbReference type="InterPro" id="IPR003148">
    <property type="entry name" value="RCK_N"/>
</dbReference>
<protein>
    <submittedName>
        <fullName evidence="14">Ion channel</fullName>
    </submittedName>
</protein>
<evidence type="ECO:0000256" key="6">
    <source>
        <dbReference type="ARBA" id="ARBA00022958"/>
    </source>
</evidence>
<sequence>MLFWRKAFEKMFKMSNISLIYFALSFFLISPIIIHILEPEKFTNFAKGLWWVVVTTTTVGYGDYFPETIPGMIFGTIVIFTGLFLIGTLIAKISERFTKWIKMKEEGKMDYRGENHYVIIGWSDDKIKDTIKEMLNSDTVHNIVLIADLPSSPIDHSQIHYIQGEPTEYETLDRANVAKSKAVIIFSPQGVPAKYADGQTLLIATTIESYGEKMNCQIYTIAEILKENHRINFKHAKVDELILSQQSISYLIAHASVQKGSSKLFMNLLSTESGEKIYVINKKKEWITYNDAFEDIKTMGALLIADHDDTSIIRRPDAIIPDQAKLFIIANESTFQKISEALS</sequence>
<evidence type="ECO:0000256" key="4">
    <source>
        <dbReference type="ARBA" id="ARBA00022692"/>
    </source>
</evidence>
<keyword evidence="10" id="KW-0407">Ion channel</keyword>
<feature type="domain" description="RCK N-terminal" evidence="13">
    <location>
        <begin position="114"/>
        <end position="242"/>
    </location>
</feature>
<organism evidence="14 15">
    <name type="scientific">Paenibacillus provencensis</name>
    <dbReference type="NCBI Taxonomy" id="441151"/>
    <lineage>
        <taxon>Bacteria</taxon>
        <taxon>Bacillati</taxon>
        <taxon>Bacillota</taxon>
        <taxon>Bacilli</taxon>
        <taxon>Bacillales</taxon>
        <taxon>Paenibacillaceae</taxon>
        <taxon>Paenibacillus</taxon>
    </lineage>
</organism>
<evidence type="ECO:0000256" key="5">
    <source>
        <dbReference type="ARBA" id="ARBA00022826"/>
    </source>
</evidence>
<dbReference type="Gene3D" id="1.10.287.70">
    <property type="match status" value="1"/>
</dbReference>
<comment type="catalytic activity">
    <reaction evidence="11">
        <text>K(+)(in) = K(+)(out)</text>
        <dbReference type="Rhea" id="RHEA:29463"/>
        <dbReference type="ChEBI" id="CHEBI:29103"/>
    </reaction>
</comment>
<dbReference type="InterPro" id="IPR047871">
    <property type="entry name" value="K_chnl_Slo-like"/>
</dbReference>
<evidence type="ECO:0000256" key="1">
    <source>
        <dbReference type="ARBA" id="ARBA00004651"/>
    </source>
</evidence>
<dbReference type="InterPro" id="IPR036291">
    <property type="entry name" value="NAD(P)-bd_dom_sf"/>
</dbReference>
<dbReference type="RefSeq" id="WP_251582717.1">
    <property type="nucleotide sequence ID" value="NZ_JBHTKX010000001.1"/>
</dbReference>
<keyword evidence="5" id="KW-0631">Potassium channel</keyword>
<feature type="transmembrane region" description="Helical" evidence="12">
    <location>
        <begin position="20"/>
        <end position="37"/>
    </location>
</feature>
<evidence type="ECO:0000256" key="11">
    <source>
        <dbReference type="ARBA" id="ARBA00034430"/>
    </source>
</evidence>
<comment type="caution">
    <text evidence="14">The sequence shown here is derived from an EMBL/GenBank/DDBJ whole genome shotgun (WGS) entry which is preliminary data.</text>
</comment>
<keyword evidence="3" id="KW-0633">Potassium transport</keyword>
<evidence type="ECO:0000256" key="12">
    <source>
        <dbReference type="SAM" id="Phobius"/>
    </source>
</evidence>
<feature type="transmembrane region" description="Helical" evidence="12">
    <location>
        <begin position="72"/>
        <end position="94"/>
    </location>
</feature>
<keyword evidence="4 12" id="KW-0812">Transmembrane</keyword>
<keyword evidence="8" id="KW-0406">Ion transport</keyword>
<evidence type="ECO:0000256" key="9">
    <source>
        <dbReference type="ARBA" id="ARBA00023136"/>
    </source>
</evidence>
<evidence type="ECO:0000313" key="14">
    <source>
        <dbReference type="EMBL" id="MFD1129717.1"/>
    </source>
</evidence>
<dbReference type="Pfam" id="PF22614">
    <property type="entry name" value="Slo-like_RCK"/>
    <property type="match status" value="1"/>
</dbReference>
<evidence type="ECO:0000256" key="8">
    <source>
        <dbReference type="ARBA" id="ARBA00023065"/>
    </source>
</evidence>
<evidence type="ECO:0000256" key="7">
    <source>
        <dbReference type="ARBA" id="ARBA00022989"/>
    </source>
</evidence>
<reference evidence="15" key="1">
    <citation type="journal article" date="2019" name="Int. J. Syst. Evol. Microbiol.">
        <title>The Global Catalogue of Microorganisms (GCM) 10K type strain sequencing project: providing services to taxonomists for standard genome sequencing and annotation.</title>
        <authorList>
            <consortium name="The Broad Institute Genomics Platform"/>
            <consortium name="The Broad Institute Genome Sequencing Center for Infectious Disease"/>
            <person name="Wu L."/>
            <person name="Ma J."/>
        </authorList>
    </citation>
    <scope>NUCLEOTIDE SEQUENCE [LARGE SCALE GENOMIC DNA]</scope>
    <source>
        <strain evidence="15">CCUG 53519</strain>
    </source>
</reference>
<dbReference type="SUPFAM" id="SSF51735">
    <property type="entry name" value="NAD(P)-binding Rossmann-fold domains"/>
    <property type="match status" value="1"/>
</dbReference>
<dbReference type="PRINTS" id="PR00169">
    <property type="entry name" value="KCHANNEL"/>
</dbReference>
<keyword evidence="7 12" id="KW-1133">Transmembrane helix</keyword>
<keyword evidence="6" id="KW-0630">Potassium</keyword>
<comment type="subcellular location">
    <subcellularLocation>
        <location evidence="1">Cell membrane</location>
        <topology evidence="1">Multi-pass membrane protein</topology>
    </subcellularLocation>
</comment>
<dbReference type="PANTHER" id="PTHR10027">
    <property type="entry name" value="CALCIUM-ACTIVATED POTASSIUM CHANNEL ALPHA CHAIN"/>
    <property type="match status" value="1"/>
</dbReference>